<reference evidence="1 2" key="2">
    <citation type="journal article" date="2021" name="Curr. Genet.">
        <title>Genetic response to nitrogen starvation in the aggressive Eucalyptus foliar pathogen Teratosphaeria destructans.</title>
        <authorList>
            <person name="Havenga M."/>
            <person name="Wingfield B.D."/>
            <person name="Wingfield M.J."/>
            <person name="Dreyer L.L."/>
            <person name="Roets F."/>
            <person name="Aylward J."/>
        </authorList>
    </citation>
    <scope>NUCLEOTIDE SEQUENCE [LARGE SCALE GENOMIC DNA]</scope>
    <source>
        <strain evidence="1">CMW44962</strain>
    </source>
</reference>
<organism evidence="1 2">
    <name type="scientific">Teratosphaeria destructans</name>
    <dbReference type="NCBI Taxonomy" id="418781"/>
    <lineage>
        <taxon>Eukaryota</taxon>
        <taxon>Fungi</taxon>
        <taxon>Dikarya</taxon>
        <taxon>Ascomycota</taxon>
        <taxon>Pezizomycotina</taxon>
        <taxon>Dothideomycetes</taxon>
        <taxon>Dothideomycetidae</taxon>
        <taxon>Mycosphaerellales</taxon>
        <taxon>Teratosphaeriaceae</taxon>
        <taxon>Teratosphaeria</taxon>
    </lineage>
</organism>
<protein>
    <submittedName>
        <fullName evidence="1">Uncharacterized protein</fullName>
    </submittedName>
</protein>
<gene>
    <name evidence="1" type="ORF">Tdes44962_MAKER02338</name>
</gene>
<evidence type="ECO:0000313" key="1">
    <source>
        <dbReference type="EMBL" id="KAH9828909.1"/>
    </source>
</evidence>
<evidence type="ECO:0000313" key="2">
    <source>
        <dbReference type="Proteomes" id="UP001138500"/>
    </source>
</evidence>
<proteinExistence type="predicted"/>
<accession>A0A9W7W3P8</accession>
<dbReference type="EMBL" id="RIBY02001445">
    <property type="protein sequence ID" value="KAH9828909.1"/>
    <property type="molecule type" value="Genomic_DNA"/>
</dbReference>
<dbReference type="AlphaFoldDB" id="A0A9W7W3P8"/>
<keyword evidence="2" id="KW-1185">Reference proteome</keyword>
<dbReference type="Proteomes" id="UP001138500">
    <property type="component" value="Unassembled WGS sequence"/>
</dbReference>
<name>A0A9W7W3P8_9PEZI</name>
<sequence>MQDQGMGFFPAISAGHRMPKSVIAAIATTSASGAVENDETPPLLGFVAVSNGLPPWPAA</sequence>
<reference evidence="1 2" key="1">
    <citation type="journal article" date="2018" name="IMA Fungus">
        <title>IMA Genome-F 10: Nine draft genome sequences of Claviceps purpurea s.lat., including C. arundinis, C. humidiphila, and C. cf. spartinae, pseudomolecules for the pitch canker pathogen Fusarium circinatum, draft genome of Davidsoniella eucalypti, Grosmannia galeiformis, Quambalaria eucalypti, and Teratosphaeria destructans.</title>
        <authorList>
            <person name="Wingfield B.D."/>
            <person name="Liu M."/>
            <person name="Nguyen H.D."/>
            <person name="Lane F.A."/>
            <person name="Morgan S.W."/>
            <person name="De Vos L."/>
            <person name="Wilken P.M."/>
            <person name="Duong T.A."/>
            <person name="Aylward J."/>
            <person name="Coetzee M.P."/>
            <person name="Dadej K."/>
            <person name="De Beer Z.W."/>
            <person name="Findlay W."/>
            <person name="Havenga M."/>
            <person name="Kolarik M."/>
            <person name="Menzies J.G."/>
            <person name="Naidoo K."/>
            <person name="Pochopski O."/>
            <person name="Shoukouhi P."/>
            <person name="Santana Q.C."/>
            <person name="Seifert K.A."/>
            <person name="Soal N."/>
            <person name="Steenkamp E.T."/>
            <person name="Tatham C.T."/>
            <person name="van der Nest M.A."/>
            <person name="Wingfield M.J."/>
        </authorList>
    </citation>
    <scope>NUCLEOTIDE SEQUENCE [LARGE SCALE GENOMIC DNA]</scope>
    <source>
        <strain evidence="1">CMW44962</strain>
    </source>
</reference>
<comment type="caution">
    <text evidence="1">The sequence shown here is derived from an EMBL/GenBank/DDBJ whole genome shotgun (WGS) entry which is preliminary data.</text>
</comment>